<keyword evidence="1" id="KW-0472">Membrane</keyword>
<feature type="transmembrane region" description="Helical" evidence="1">
    <location>
        <begin position="349"/>
        <end position="367"/>
    </location>
</feature>
<proteinExistence type="predicted"/>
<keyword evidence="3" id="KW-1185">Reference proteome</keyword>
<evidence type="ECO:0008006" key="4">
    <source>
        <dbReference type="Google" id="ProtNLM"/>
    </source>
</evidence>
<protein>
    <recommendedName>
        <fullName evidence="4">Glycosyltransferase RgtA/B/C/D-like domain-containing protein</fullName>
    </recommendedName>
</protein>
<organism evidence="2 3">
    <name type="scientific">Usitatibacter rugosus</name>
    <dbReference type="NCBI Taxonomy" id="2732067"/>
    <lineage>
        <taxon>Bacteria</taxon>
        <taxon>Pseudomonadati</taxon>
        <taxon>Pseudomonadota</taxon>
        <taxon>Betaproteobacteria</taxon>
        <taxon>Nitrosomonadales</taxon>
        <taxon>Usitatibacteraceae</taxon>
        <taxon>Usitatibacter</taxon>
    </lineage>
</organism>
<gene>
    <name evidence="2" type="ORF">DSM104443_03466</name>
</gene>
<sequence>MNDRRAALASWLGFALAAAWLMAPVLRVYFLSDDFVPLALFHHWQEQGRFGAMLLAKLHTGLDAGDNHFYRPLSYASFALNYVVGGLDARGWMAVNLALHVASAVMAGTIGVRLVGARGAQASLAAALGAVLFLAFAPSAEVAAWISGRFDASATFFTLLSCLLFLASRRLGDAASVASLVAAVAAFLCKESAAILPFAILLLAAARDEEEGASWTFARFVAAVRRSLPWLIVAAAYLVARYVFFGSFTRVYAGTTPATAILTLDYWSGLAGTLPIWFAAHFRPEGHATAVLGFTAIQLALVAWVVFSRGTSRAMRTALLALVAAAAFTIALVAPHIGRLPPMDLGGRLLYQTAGFYAALVAAAIAVANPVKPLAVITVGVALIHGSSLLESLDRRVETSDQMRALIGEIARESAATRAGDYTLVLAPRDYKDIPFAINAQGGLMLPPVFPAPLGNHLLVQIYEEIPELPGKIEGGVVTTLRQHSVFEYLEGKRVKAAEPEYPTRVVCWDPKLKQLVPVPVTPGPAPKPWAEAIGRYVAGSGCAFGASIGRPR</sequence>
<feature type="transmembrane region" description="Helical" evidence="1">
    <location>
        <begin position="124"/>
        <end position="146"/>
    </location>
</feature>
<accession>A0A6M4GYP7</accession>
<dbReference type="AlphaFoldDB" id="A0A6M4GYP7"/>
<dbReference type="PANTHER" id="PTHR44216:SF3">
    <property type="entry name" value="PROTEIN O-MANNOSYL-TRANSFERASE TMTC2"/>
    <property type="match status" value="1"/>
</dbReference>
<reference evidence="2 3" key="1">
    <citation type="submission" date="2020-04" db="EMBL/GenBank/DDBJ databases">
        <title>Usitatibacter rugosus gen. nov., sp. nov. and Usitatibacter palustris sp. nov., novel members of Usitatibacteraceae fam. nov. within the order Nitrosomonadales isolated from soil.</title>
        <authorList>
            <person name="Huber K.J."/>
            <person name="Neumann-Schaal M."/>
            <person name="Geppert A."/>
            <person name="Luckner M."/>
            <person name="Wanner G."/>
            <person name="Overmann J."/>
        </authorList>
    </citation>
    <scope>NUCLEOTIDE SEQUENCE [LARGE SCALE GENOMIC DNA]</scope>
    <source>
        <strain evidence="2 3">0125_3</strain>
    </source>
</reference>
<dbReference type="RefSeq" id="WP_171094533.1">
    <property type="nucleotide sequence ID" value="NZ_CP053069.1"/>
</dbReference>
<feature type="transmembrane region" description="Helical" evidence="1">
    <location>
        <begin position="286"/>
        <end position="307"/>
    </location>
</feature>
<name>A0A6M4GYP7_9PROT</name>
<dbReference type="GO" id="GO:0000030">
    <property type="term" value="F:mannosyltransferase activity"/>
    <property type="evidence" value="ECO:0007669"/>
    <property type="project" value="TreeGrafter"/>
</dbReference>
<feature type="transmembrane region" description="Helical" evidence="1">
    <location>
        <begin position="152"/>
        <end position="168"/>
    </location>
</feature>
<dbReference type="GO" id="GO:0035269">
    <property type="term" value="P:protein O-linked glycosylation via mannose"/>
    <property type="evidence" value="ECO:0007669"/>
    <property type="project" value="TreeGrafter"/>
</dbReference>
<feature type="transmembrane region" description="Helical" evidence="1">
    <location>
        <begin position="227"/>
        <end position="248"/>
    </location>
</feature>
<evidence type="ECO:0000313" key="2">
    <source>
        <dbReference type="EMBL" id="QJR12380.1"/>
    </source>
</evidence>
<evidence type="ECO:0000313" key="3">
    <source>
        <dbReference type="Proteomes" id="UP000501534"/>
    </source>
</evidence>
<evidence type="ECO:0000256" key="1">
    <source>
        <dbReference type="SAM" id="Phobius"/>
    </source>
</evidence>
<feature type="transmembrane region" description="Helical" evidence="1">
    <location>
        <begin position="180"/>
        <end position="207"/>
    </location>
</feature>
<keyword evidence="1" id="KW-1133">Transmembrane helix</keyword>
<feature type="transmembrane region" description="Helical" evidence="1">
    <location>
        <begin position="260"/>
        <end position="280"/>
    </location>
</feature>
<feature type="transmembrane region" description="Helical" evidence="1">
    <location>
        <begin position="319"/>
        <end position="337"/>
    </location>
</feature>
<dbReference type="Proteomes" id="UP000501534">
    <property type="component" value="Chromosome"/>
</dbReference>
<dbReference type="PANTHER" id="PTHR44216">
    <property type="entry name" value="PROTEIN O-MANNOSYL-TRANSFERASE TMTC2"/>
    <property type="match status" value="1"/>
</dbReference>
<dbReference type="InterPro" id="IPR052384">
    <property type="entry name" value="TMTC_O-mannosyltransferase"/>
</dbReference>
<feature type="transmembrane region" description="Helical" evidence="1">
    <location>
        <begin position="91"/>
        <end position="112"/>
    </location>
</feature>
<dbReference type="EMBL" id="CP053069">
    <property type="protein sequence ID" value="QJR12380.1"/>
    <property type="molecule type" value="Genomic_DNA"/>
</dbReference>
<dbReference type="KEGG" id="uru:DSM104443_03466"/>
<keyword evidence="1" id="KW-0812">Transmembrane</keyword>